<keyword evidence="10" id="KW-1185">Reference proteome</keyword>
<evidence type="ECO:0000313" key="10">
    <source>
        <dbReference type="Proteomes" id="UP001209229"/>
    </source>
</evidence>
<gene>
    <name evidence="9" type="ORF">OM075_07915</name>
</gene>
<dbReference type="GO" id="GO:0015562">
    <property type="term" value="F:efflux transmembrane transporter activity"/>
    <property type="evidence" value="ECO:0007669"/>
    <property type="project" value="InterPro"/>
</dbReference>
<keyword evidence="6" id="KW-0472">Membrane</keyword>
<dbReference type="RefSeq" id="WP_301189953.1">
    <property type="nucleotide sequence ID" value="NZ_JAPDPJ010000013.1"/>
</dbReference>
<proteinExistence type="inferred from homology"/>
<dbReference type="Gene3D" id="1.20.1600.10">
    <property type="entry name" value="Outer membrane efflux proteins (OEP)"/>
    <property type="match status" value="1"/>
</dbReference>
<dbReference type="SUPFAM" id="SSF56954">
    <property type="entry name" value="Outer membrane efflux proteins (OEP)"/>
    <property type="match status" value="1"/>
</dbReference>
<protein>
    <submittedName>
        <fullName evidence="9">TolC family protein</fullName>
    </submittedName>
</protein>
<feature type="chain" id="PRO_5042092524" evidence="8">
    <location>
        <begin position="20"/>
        <end position="445"/>
    </location>
</feature>
<keyword evidence="3" id="KW-0813">Transport</keyword>
<keyword evidence="7" id="KW-0998">Cell outer membrane</keyword>
<dbReference type="InterPro" id="IPR051906">
    <property type="entry name" value="TolC-like"/>
</dbReference>
<dbReference type="InterPro" id="IPR003423">
    <property type="entry name" value="OMP_efflux"/>
</dbReference>
<dbReference type="PANTHER" id="PTHR30026">
    <property type="entry name" value="OUTER MEMBRANE PROTEIN TOLC"/>
    <property type="match status" value="1"/>
</dbReference>
<comment type="caution">
    <text evidence="9">The sequence shown here is derived from an EMBL/GenBank/DDBJ whole genome shotgun (WGS) entry which is preliminary data.</text>
</comment>
<dbReference type="GO" id="GO:0009279">
    <property type="term" value="C:cell outer membrane"/>
    <property type="evidence" value="ECO:0007669"/>
    <property type="project" value="UniProtKB-SubCell"/>
</dbReference>
<evidence type="ECO:0000256" key="4">
    <source>
        <dbReference type="ARBA" id="ARBA00022452"/>
    </source>
</evidence>
<dbReference type="Proteomes" id="UP001209229">
    <property type="component" value="Unassembled WGS sequence"/>
</dbReference>
<evidence type="ECO:0000256" key="5">
    <source>
        <dbReference type="ARBA" id="ARBA00022692"/>
    </source>
</evidence>
<sequence length="445" mass="50126">MHKYIILAMFISLSYVVQAQDHLTLEQCREKALEHDQNIKSAQADLAINVASHKMSKRAMLPQFDFSASYTYMNDPQVMDVPSWQLPNMDGTPSGVLFTGLYKELTYHNMYDGGIDFSLPIYLGGKLRNYVKMSSYGIGISEQNVENTKENLVLEVDQKYWALVSLKENLLVIQKSVNLLEDVVRETQNRFEVGIVTKNEVLKTQVELNNAKLALIQMKDNIHLAKMALNQSIGNSILDEIAIADSVIIPDTNPVSINEIERVASNRKELKMLEGQVGITSVDEKIARADYMPQLVSFANYGFQNPDHKAEDKTELTWVAGVSLSVPIFHWGEKGLALEKKKLVTKKAQLSYDKAKEGIILQIQQSAFNLNESLVKISFTKASLAQADENLKLEMNRLNQGVVTTTDVLDAQVQWQRANSDFISAKVNYKINQSKYLKTIGQLDI</sequence>
<evidence type="ECO:0000313" key="9">
    <source>
        <dbReference type="EMBL" id="MCW3786389.1"/>
    </source>
</evidence>
<keyword evidence="5" id="KW-0812">Transmembrane</keyword>
<organism evidence="9 10">
    <name type="scientific">Plebeiibacterium sediminum</name>
    <dbReference type="NCBI Taxonomy" id="2992112"/>
    <lineage>
        <taxon>Bacteria</taxon>
        <taxon>Pseudomonadati</taxon>
        <taxon>Bacteroidota</taxon>
        <taxon>Bacteroidia</taxon>
        <taxon>Marinilabiliales</taxon>
        <taxon>Marinilabiliaceae</taxon>
        <taxon>Plebeiibacterium</taxon>
    </lineage>
</organism>
<feature type="signal peptide" evidence="8">
    <location>
        <begin position="1"/>
        <end position="19"/>
    </location>
</feature>
<dbReference type="GO" id="GO:0015288">
    <property type="term" value="F:porin activity"/>
    <property type="evidence" value="ECO:0007669"/>
    <property type="project" value="TreeGrafter"/>
</dbReference>
<evidence type="ECO:0000256" key="2">
    <source>
        <dbReference type="ARBA" id="ARBA00007613"/>
    </source>
</evidence>
<dbReference type="PANTHER" id="PTHR30026:SF20">
    <property type="entry name" value="OUTER MEMBRANE PROTEIN TOLC"/>
    <property type="match status" value="1"/>
</dbReference>
<evidence type="ECO:0000256" key="7">
    <source>
        <dbReference type="ARBA" id="ARBA00023237"/>
    </source>
</evidence>
<comment type="subcellular location">
    <subcellularLocation>
        <location evidence="1">Cell outer membrane</location>
    </subcellularLocation>
</comment>
<dbReference type="AlphaFoldDB" id="A0AAE3M3E7"/>
<evidence type="ECO:0000256" key="1">
    <source>
        <dbReference type="ARBA" id="ARBA00004442"/>
    </source>
</evidence>
<keyword evidence="8" id="KW-0732">Signal</keyword>
<dbReference type="Pfam" id="PF02321">
    <property type="entry name" value="OEP"/>
    <property type="match status" value="2"/>
</dbReference>
<evidence type="ECO:0000256" key="8">
    <source>
        <dbReference type="SAM" id="SignalP"/>
    </source>
</evidence>
<evidence type="ECO:0000256" key="6">
    <source>
        <dbReference type="ARBA" id="ARBA00023136"/>
    </source>
</evidence>
<dbReference type="GO" id="GO:1990281">
    <property type="term" value="C:efflux pump complex"/>
    <property type="evidence" value="ECO:0007669"/>
    <property type="project" value="TreeGrafter"/>
</dbReference>
<name>A0AAE3M3E7_9BACT</name>
<reference evidence="9" key="1">
    <citation type="submission" date="2022-10" db="EMBL/GenBank/DDBJ databases">
        <authorList>
            <person name="Yu W.X."/>
        </authorList>
    </citation>
    <scope>NUCLEOTIDE SEQUENCE</scope>
    <source>
        <strain evidence="9">AAT</strain>
    </source>
</reference>
<accession>A0AAE3M3E7</accession>
<comment type="similarity">
    <text evidence="2">Belongs to the outer membrane factor (OMF) (TC 1.B.17) family.</text>
</comment>
<evidence type="ECO:0000256" key="3">
    <source>
        <dbReference type="ARBA" id="ARBA00022448"/>
    </source>
</evidence>
<keyword evidence="4" id="KW-1134">Transmembrane beta strand</keyword>
<dbReference type="EMBL" id="JAPDPJ010000013">
    <property type="protein sequence ID" value="MCW3786389.1"/>
    <property type="molecule type" value="Genomic_DNA"/>
</dbReference>